<dbReference type="EMBL" id="APAU02000123">
    <property type="protein sequence ID" value="EUB56234.1"/>
    <property type="molecule type" value="Genomic_DNA"/>
</dbReference>
<keyword evidence="2" id="KW-1185">Reference proteome</keyword>
<dbReference type="RefSeq" id="XP_024347430.1">
    <property type="nucleotide sequence ID" value="XM_024498145.1"/>
</dbReference>
<sequence>MTRQKDGTKRYATLGCKLIYVVFNSFSLLHFEVAVLFSKPLTKVELTVLDYFTTTIFAITLNGTHSSGILTTNEVIFNSDFVVNKFAFGSRNSKCVQVDEHASFYLQSIQNS</sequence>
<proteinExistence type="predicted"/>
<protein>
    <submittedName>
        <fullName evidence="1">Uncharacterized protein</fullName>
    </submittedName>
</protein>
<gene>
    <name evidence="1" type="ORF">EGR_08896</name>
</gene>
<dbReference type="AlphaFoldDB" id="W6US22"/>
<evidence type="ECO:0000313" key="2">
    <source>
        <dbReference type="Proteomes" id="UP000019149"/>
    </source>
</evidence>
<evidence type="ECO:0000313" key="1">
    <source>
        <dbReference type="EMBL" id="EUB56234.1"/>
    </source>
</evidence>
<dbReference type="KEGG" id="egl:EGR_08896"/>
<comment type="caution">
    <text evidence="1">The sequence shown here is derived from an EMBL/GenBank/DDBJ whole genome shotgun (WGS) entry which is preliminary data.</text>
</comment>
<reference evidence="1 2" key="1">
    <citation type="journal article" date="2013" name="Nat. Genet.">
        <title>The genome of the hydatid tapeworm Echinococcus granulosus.</title>
        <authorList>
            <person name="Zheng H."/>
            <person name="Zhang W."/>
            <person name="Zhang L."/>
            <person name="Zhang Z."/>
            <person name="Li J."/>
            <person name="Lu G."/>
            <person name="Zhu Y."/>
            <person name="Wang Y."/>
            <person name="Huang Y."/>
            <person name="Liu J."/>
            <person name="Kang H."/>
            <person name="Chen J."/>
            <person name="Wang L."/>
            <person name="Chen A."/>
            <person name="Yu S."/>
            <person name="Gao Z."/>
            <person name="Jin L."/>
            <person name="Gu W."/>
            <person name="Wang Z."/>
            <person name="Zhao L."/>
            <person name="Shi B."/>
            <person name="Wen H."/>
            <person name="Lin R."/>
            <person name="Jones M.K."/>
            <person name="Brejova B."/>
            <person name="Vinar T."/>
            <person name="Zhao G."/>
            <person name="McManus D.P."/>
            <person name="Chen Z."/>
            <person name="Zhou Y."/>
            <person name="Wang S."/>
        </authorList>
    </citation>
    <scope>NUCLEOTIDE SEQUENCE [LARGE SCALE GENOMIC DNA]</scope>
</reference>
<dbReference type="CTD" id="36344611"/>
<name>W6US22_ECHGR</name>
<dbReference type="Proteomes" id="UP000019149">
    <property type="component" value="Unassembled WGS sequence"/>
</dbReference>
<dbReference type="GeneID" id="36344611"/>
<accession>W6US22</accession>
<organism evidence="1 2">
    <name type="scientific">Echinococcus granulosus</name>
    <name type="common">Hydatid tapeworm</name>
    <dbReference type="NCBI Taxonomy" id="6210"/>
    <lineage>
        <taxon>Eukaryota</taxon>
        <taxon>Metazoa</taxon>
        <taxon>Spiralia</taxon>
        <taxon>Lophotrochozoa</taxon>
        <taxon>Platyhelminthes</taxon>
        <taxon>Cestoda</taxon>
        <taxon>Eucestoda</taxon>
        <taxon>Cyclophyllidea</taxon>
        <taxon>Taeniidae</taxon>
        <taxon>Echinococcus</taxon>
        <taxon>Echinococcus granulosus group</taxon>
    </lineage>
</organism>